<name>E4UX08_ARTGP</name>
<dbReference type="OMA" id="FVTMENY"/>
<dbReference type="InParanoid" id="E4UX08"/>
<dbReference type="RefSeq" id="XP_003173058.1">
    <property type="nucleotide sequence ID" value="XM_003173010.1"/>
</dbReference>
<dbReference type="EMBL" id="DS989825">
    <property type="protein sequence ID" value="EFR02647.1"/>
    <property type="molecule type" value="Genomic_DNA"/>
</dbReference>
<evidence type="ECO:0000313" key="2">
    <source>
        <dbReference type="Proteomes" id="UP000002669"/>
    </source>
</evidence>
<dbReference type="GeneID" id="10028335"/>
<protein>
    <submittedName>
        <fullName evidence="1">Uncharacterized protein</fullName>
    </submittedName>
</protein>
<dbReference type="HOGENOM" id="CLU_1854753_0_0_1"/>
<keyword evidence="2" id="KW-1185">Reference proteome</keyword>
<dbReference type="OrthoDB" id="10371963at2759"/>
<proteinExistence type="predicted"/>
<sequence length="138" mass="15244">MPQEAKGKSVNPEEGLGGAVLLGKWMKMNAGPCPSSLGAGLKPASRATPGVNLRLYNTYQRSLFPRLARDASERTRRGFVTMENYGVRIGRKEKVIVTLSAFHGRVRWSVFPLSLNLLDGGKSQKSRRTMNHRSDDLS</sequence>
<reference evidence="2" key="1">
    <citation type="journal article" date="2012" name="MBio">
        <title>Comparative genome analysis of Trichophyton rubrum and related dermatophytes reveals candidate genes involved in infection.</title>
        <authorList>
            <person name="Martinez D.A."/>
            <person name="Oliver B.G."/>
            <person name="Graeser Y."/>
            <person name="Goldberg J.M."/>
            <person name="Li W."/>
            <person name="Martinez-Rossi N.M."/>
            <person name="Monod M."/>
            <person name="Shelest E."/>
            <person name="Barton R.C."/>
            <person name="Birch E."/>
            <person name="Brakhage A.A."/>
            <person name="Chen Z."/>
            <person name="Gurr S.J."/>
            <person name="Heiman D."/>
            <person name="Heitman J."/>
            <person name="Kosti I."/>
            <person name="Rossi A."/>
            <person name="Saif S."/>
            <person name="Samalova M."/>
            <person name="Saunders C.W."/>
            <person name="Shea T."/>
            <person name="Summerbell R.C."/>
            <person name="Xu J."/>
            <person name="Young S."/>
            <person name="Zeng Q."/>
            <person name="Birren B.W."/>
            <person name="Cuomo C.A."/>
            <person name="White T.C."/>
        </authorList>
    </citation>
    <scope>NUCLEOTIDE SEQUENCE [LARGE SCALE GENOMIC DNA]</scope>
    <source>
        <strain evidence="2">ATCC MYA-4604 / CBS 118893</strain>
    </source>
</reference>
<organism evidence="2">
    <name type="scientific">Arthroderma gypseum (strain ATCC MYA-4604 / CBS 118893)</name>
    <name type="common">Microsporum gypseum</name>
    <dbReference type="NCBI Taxonomy" id="535722"/>
    <lineage>
        <taxon>Eukaryota</taxon>
        <taxon>Fungi</taxon>
        <taxon>Dikarya</taxon>
        <taxon>Ascomycota</taxon>
        <taxon>Pezizomycotina</taxon>
        <taxon>Eurotiomycetes</taxon>
        <taxon>Eurotiomycetidae</taxon>
        <taxon>Onygenales</taxon>
        <taxon>Arthrodermataceae</taxon>
        <taxon>Nannizzia</taxon>
    </lineage>
</organism>
<dbReference type="AlphaFoldDB" id="E4UX08"/>
<gene>
    <name evidence="1" type="ORF">MGYG_05645</name>
</gene>
<dbReference type="Proteomes" id="UP000002669">
    <property type="component" value="Unassembled WGS sequence"/>
</dbReference>
<evidence type="ECO:0000313" key="1">
    <source>
        <dbReference type="EMBL" id="EFR02647.1"/>
    </source>
</evidence>
<dbReference type="VEuPathDB" id="FungiDB:MGYG_05645"/>
<accession>E4UX08</accession>